<gene>
    <name evidence="3" type="ORF">PILCRDRAFT_8818</name>
</gene>
<dbReference type="HOGENOM" id="CLU_1251083_0_0_1"/>
<dbReference type="Proteomes" id="UP000054166">
    <property type="component" value="Unassembled WGS sequence"/>
</dbReference>
<dbReference type="EMBL" id="KN832999">
    <property type="protein sequence ID" value="KIM81472.1"/>
    <property type="molecule type" value="Genomic_DNA"/>
</dbReference>
<reference evidence="4" key="2">
    <citation type="submission" date="2015-01" db="EMBL/GenBank/DDBJ databases">
        <title>Evolutionary Origins and Diversification of the Mycorrhizal Mutualists.</title>
        <authorList>
            <consortium name="DOE Joint Genome Institute"/>
            <consortium name="Mycorrhizal Genomics Consortium"/>
            <person name="Kohler A."/>
            <person name="Kuo A."/>
            <person name="Nagy L.G."/>
            <person name="Floudas D."/>
            <person name="Copeland A."/>
            <person name="Barry K.W."/>
            <person name="Cichocki N."/>
            <person name="Veneault-Fourrey C."/>
            <person name="LaButti K."/>
            <person name="Lindquist E.A."/>
            <person name="Lipzen A."/>
            <person name="Lundell T."/>
            <person name="Morin E."/>
            <person name="Murat C."/>
            <person name="Riley R."/>
            <person name="Ohm R."/>
            <person name="Sun H."/>
            <person name="Tunlid A."/>
            <person name="Henrissat B."/>
            <person name="Grigoriev I.V."/>
            <person name="Hibbett D.S."/>
            <person name="Martin F."/>
        </authorList>
    </citation>
    <scope>NUCLEOTIDE SEQUENCE [LARGE SCALE GENOMIC DNA]</scope>
    <source>
        <strain evidence="4">F 1598</strain>
    </source>
</reference>
<name>A0A0C3BVR9_PILCF</name>
<evidence type="ECO:0008006" key="5">
    <source>
        <dbReference type="Google" id="ProtNLM"/>
    </source>
</evidence>
<dbReference type="InterPro" id="IPR017441">
    <property type="entry name" value="Protein_kinase_ATP_BS"/>
</dbReference>
<evidence type="ECO:0000313" key="4">
    <source>
        <dbReference type="Proteomes" id="UP000054166"/>
    </source>
</evidence>
<evidence type="ECO:0000313" key="3">
    <source>
        <dbReference type="EMBL" id="KIM81472.1"/>
    </source>
</evidence>
<proteinExistence type="predicted"/>
<protein>
    <recommendedName>
        <fullName evidence="5">Protein kinase domain-containing protein</fullName>
    </recommendedName>
</protein>
<dbReference type="AlphaFoldDB" id="A0A0C3BVR9"/>
<feature type="binding site" evidence="1">
    <location>
        <position position="146"/>
    </location>
    <ligand>
        <name>ATP</name>
        <dbReference type="ChEBI" id="CHEBI:30616"/>
    </ligand>
</feature>
<keyword evidence="1" id="KW-0067">ATP-binding</keyword>
<dbReference type="PROSITE" id="PS00107">
    <property type="entry name" value="PROTEIN_KINASE_ATP"/>
    <property type="match status" value="1"/>
</dbReference>
<dbReference type="InterPro" id="IPR011009">
    <property type="entry name" value="Kinase-like_dom_sf"/>
</dbReference>
<keyword evidence="1" id="KW-0547">Nucleotide-binding</keyword>
<reference evidence="3 4" key="1">
    <citation type="submission" date="2014-04" db="EMBL/GenBank/DDBJ databases">
        <authorList>
            <consortium name="DOE Joint Genome Institute"/>
            <person name="Kuo A."/>
            <person name="Tarkka M."/>
            <person name="Buscot F."/>
            <person name="Kohler A."/>
            <person name="Nagy L.G."/>
            <person name="Floudas D."/>
            <person name="Copeland A."/>
            <person name="Barry K.W."/>
            <person name="Cichocki N."/>
            <person name="Veneault-Fourrey C."/>
            <person name="LaButti K."/>
            <person name="Lindquist E.A."/>
            <person name="Lipzen A."/>
            <person name="Lundell T."/>
            <person name="Morin E."/>
            <person name="Murat C."/>
            <person name="Sun H."/>
            <person name="Tunlid A."/>
            <person name="Henrissat B."/>
            <person name="Grigoriev I.V."/>
            <person name="Hibbett D.S."/>
            <person name="Martin F."/>
            <person name="Nordberg H.P."/>
            <person name="Cantor M.N."/>
            <person name="Hua S.X."/>
        </authorList>
    </citation>
    <scope>NUCLEOTIDE SEQUENCE [LARGE SCALE GENOMIC DNA]</scope>
    <source>
        <strain evidence="3 4">F 1598</strain>
    </source>
</reference>
<keyword evidence="4" id="KW-1185">Reference proteome</keyword>
<dbReference type="SUPFAM" id="SSF56112">
    <property type="entry name" value="Protein kinase-like (PK-like)"/>
    <property type="match status" value="1"/>
</dbReference>
<accession>A0A0C3BVR9</accession>
<dbReference type="InParanoid" id="A0A0C3BVR9"/>
<evidence type="ECO:0000256" key="2">
    <source>
        <dbReference type="SAM" id="MobiDB-lite"/>
    </source>
</evidence>
<sequence length="221" mass="24530">MFLSAIFSIIKGVSVKPSTFGPRMELDTIIDEEDKGLLPEDDIDNGSGPYRGSSSKGTAQLRHGIKCSHNEGDESGLMVTSSSMKSPASFQVWVHLHTFLNNTLALPQCSGTRNPRLWLTRFVGFGSTGNVWQCHFDNSDDLYAIKIVELLCHSDAASCQQLHNKFKVYLNLEEAYQSGKLLDHITPHCYGAFEGDAMDILILELCDSILREWDKLSGAEQ</sequence>
<evidence type="ECO:0000256" key="1">
    <source>
        <dbReference type="PROSITE-ProRule" id="PRU10141"/>
    </source>
</evidence>
<organism evidence="3 4">
    <name type="scientific">Piloderma croceum (strain F 1598)</name>
    <dbReference type="NCBI Taxonomy" id="765440"/>
    <lineage>
        <taxon>Eukaryota</taxon>
        <taxon>Fungi</taxon>
        <taxon>Dikarya</taxon>
        <taxon>Basidiomycota</taxon>
        <taxon>Agaricomycotina</taxon>
        <taxon>Agaricomycetes</taxon>
        <taxon>Agaricomycetidae</taxon>
        <taxon>Atheliales</taxon>
        <taxon>Atheliaceae</taxon>
        <taxon>Piloderma</taxon>
    </lineage>
</organism>
<dbReference type="OrthoDB" id="427969at2759"/>
<feature type="region of interest" description="Disordered" evidence="2">
    <location>
        <begin position="37"/>
        <end position="57"/>
    </location>
</feature>
<dbReference type="GO" id="GO:0005524">
    <property type="term" value="F:ATP binding"/>
    <property type="evidence" value="ECO:0007669"/>
    <property type="project" value="UniProtKB-UniRule"/>
</dbReference>